<dbReference type="OrthoDB" id="5486437at2"/>
<dbReference type="RefSeq" id="WP_123637579.1">
    <property type="nucleotide sequence ID" value="NZ_RJUK01000001.1"/>
</dbReference>
<evidence type="ECO:0000256" key="2">
    <source>
        <dbReference type="ARBA" id="ARBA00022692"/>
    </source>
</evidence>
<dbReference type="Pfam" id="PF12698">
    <property type="entry name" value="ABC2_membrane_3"/>
    <property type="match status" value="1"/>
</dbReference>
<dbReference type="InterPro" id="IPR013525">
    <property type="entry name" value="ABC2_TM"/>
</dbReference>
<protein>
    <submittedName>
        <fullName evidence="7">Sodium transport system permease protein</fullName>
    </submittedName>
</protein>
<dbReference type="AlphaFoldDB" id="A0A3N1NW69"/>
<reference evidence="7 8" key="1">
    <citation type="submission" date="2018-11" db="EMBL/GenBank/DDBJ databases">
        <title>Genomic Encyclopedia of Type Strains, Phase IV (KMG-IV): sequencing the most valuable type-strain genomes for metagenomic binning, comparative biology and taxonomic classification.</title>
        <authorList>
            <person name="Goeker M."/>
        </authorList>
    </citation>
    <scope>NUCLEOTIDE SEQUENCE [LARGE SCALE GENOMIC DNA]</scope>
    <source>
        <strain evidence="7 8">DSM 16974</strain>
    </source>
</reference>
<feature type="transmembrane region" description="Helical" evidence="5">
    <location>
        <begin position="21"/>
        <end position="43"/>
    </location>
</feature>
<evidence type="ECO:0000256" key="4">
    <source>
        <dbReference type="ARBA" id="ARBA00023136"/>
    </source>
</evidence>
<evidence type="ECO:0000256" key="1">
    <source>
        <dbReference type="ARBA" id="ARBA00004141"/>
    </source>
</evidence>
<comment type="caution">
    <text evidence="7">The sequence shown here is derived from an EMBL/GenBank/DDBJ whole genome shotgun (WGS) entry which is preliminary data.</text>
</comment>
<comment type="subcellular location">
    <subcellularLocation>
        <location evidence="1">Membrane</location>
        <topology evidence="1">Multi-pass membrane protein</topology>
    </subcellularLocation>
</comment>
<dbReference type="GO" id="GO:0016020">
    <property type="term" value="C:membrane"/>
    <property type="evidence" value="ECO:0007669"/>
    <property type="project" value="UniProtKB-SubCell"/>
</dbReference>
<dbReference type="PANTHER" id="PTHR43471">
    <property type="entry name" value="ABC TRANSPORTER PERMEASE"/>
    <property type="match status" value="1"/>
</dbReference>
<dbReference type="EMBL" id="RJUK01000001">
    <property type="protein sequence ID" value="ROQ20425.1"/>
    <property type="molecule type" value="Genomic_DNA"/>
</dbReference>
<evidence type="ECO:0000313" key="7">
    <source>
        <dbReference type="EMBL" id="ROQ20425.1"/>
    </source>
</evidence>
<name>A0A3N1NW69_9GAMM</name>
<feature type="domain" description="ABC-2 type transporter transmembrane" evidence="6">
    <location>
        <begin position="21"/>
        <end position="376"/>
    </location>
</feature>
<feature type="transmembrane region" description="Helical" evidence="5">
    <location>
        <begin position="278"/>
        <end position="299"/>
    </location>
</feature>
<feature type="transmembrane region" description="Helical" evidence="5">
    <location>
        <begin position="358"/>
        <end position="379"/>
    </location>
</feature>
<evidence type="ECO:0000256" key="3">
    <source>
        <dbReference type="ARBA" id="ARBA00022989"/>
    </source>
</evidence>
<dbReference type="PANTHER" id="PTHR43471:SF3">
    <property type="entry name" value="ABC TRANSPORTER PERMEASE PROTEIN NATB"/>
    <property type="match status" value="1"/>
</dbReference>
<feature type="transmembrane region" description="Helical" evidence="5">
    <location>
        <begin position="311"/>
        <end position="328"/>
    </location>
</feature>
<keyword evidence="8" id="KW-1185">Reference proteome</keyword>
<gene>
    <name evidence="7" type="ORF">EDC38_1030</name>
</gene>
<keyword evidence="2 5" id="KW-0812">Transmembrane</keyword>
<proteinExistence type="predicted"/>
<accession>A0A3N1NW69</accession>
<evidence type="ECO:0000259" key="6">
    <source>
        <dbReference type="Pfam" id="PF12698"/>
    </source>
</evidence>
<evidence type="ECO:0000256" key="5">
    <source>
        <dbReference type="SAM" id="Phobius"/>
    </source>
</evidence>
<dbReference type="Proteomes" id="UP000273643">
    <property type="component" value="Unassembled WGS sequence"/>
</dbReference>
<organism evidence="7 8">
    <name type="scientific">Marinimicrobium koreense</name>
    <dbReference type="NCBI Taxonomy" id="306545"/>
    <lineage>
        <taxon>Bacteria</taxon>
        <taxon>Pseudomonadati</taxon>
        <taxon>Pseudomonadota</taxon>
        <taxon>Gammaproteobacteria</taxon>
        <taxon>Cellvibrionales</taxon>
        <taxon>Cellvibrionaceae</taxon>
        <taxon>Marinimicrobium</taxon>
    </lineage>
</organism>
<sequence length="389" mass="43764">MKSFWVILLKEIRDNLRDRRSMFFTLLYGPLLLPALMIGPLVFNVNKFSVDTEQPLSVAVVGRERAPNLMAFLAEHNINTETTEEDFIEPLRRGELPLVMEIPEDYEPALRNARPAPVVIHYHSGGDDATQQRRRLRAVLDGYDSRLRSLRFLARGMDEQVFDPLHISERDVSTQVPGEAFMGLILPFMLLFSMMMGGFYLAVDTTAGERERLSLEPLLALPVPRWQLVLGKYVAILAFVLMSLILPLISGFVLFGLLDDGVFTSRYDFSASTFVAAAFLHLPVALLMTAFLFVIAAFARSTKEAQTQLGIAMLVPMLPFFLLQFLNIPEQSLTMAIPLLGQYQLMTQLVNGQSIVPVHWVLSSASCVALAVLLMSMAVRRYRHESILQ</sequence>
<keyword evidence="4 5" id="KW-0472">Membrane</keyword>
<evidence type="ECO:0000313" key="8">
    <source>
        <dbReference type="Proteomes" id="UP000273643"/>
    </source>
</evidence>
<keyword evidence="3 5" id="KW-1133">Transmembrane helix</keyword>
<dbReference type="GO" id="GO:0140359">
    <property type="term" value="F:ABC-type transporter activity"/>
    <property type="evidence" value="ECO:0007669"/>
    <property type="project" value="InterPro"/>
</dbReference>
<feature type="transmembrane region" description="Helical" evidence="5">
    <location>
        <begin position="180"/>
        <end position="203"/>
    </location>
</feature>
<feature type="transmembrane region" description="Helical" evidence="5">
    <location>
        <begin position="233"/>
        <end position="258"/>
    </location>
</feature>